<evidence type="ECO:0000313" key="3">
    <source>
        <dbReference type="EMBL" id="SCW21719.1"/>
    </source>
</evidence>
<dbReference type="GeneID" id="29998843"/>
<geneLocation type="chloroplast" evidence="3"/>
<dbReference type="InterPro" id="IPR036904">
    <property type="entry name" value="NblA_sf"/>
</dbReference>
<reference evidence="3" key="2">
    <citation type="submission" date="2016-10" db="EMBL/GenBank/DDBJ databases">
        <authorList>
            <person name="de Groot N.N."/>
        </authorList>
    </citation>
    <scope>NUCLEOTIDE SEQUENCE</scope>
    <source>
        <strain evidence="3">JFC0074</strain>
    </source>
</reference>
<dbReference type="EMBL" id="LT622865">
    <property type="protein sequence ID" value="SCW21719.1"/>
    <property type="molecule type" value="Genomic_DNA"/>
</dbReference>
<evidence type="ECO:0000256" key="2">
    <source>
        <dbReference type="ARBA" id="ARBA00021553"/>
    </source>
</evidence>
<dbReference type="RefSeq" id="YP_009313465.1">
    <property type="nucleotide sequence ID" value="NC_031657.1"/>
</dbReference>
<dbReference type="InterPro" id="IPR007574">
    <property type="entry name" value="NblA"/>
</dbReference>
<dbReference type="Gene3D" id="1.10.287.670">
    <property type="entry name" value="Phycobilisome degradation protein NblA"/>
    <property type="match status" value="1"/>
</dbReference>
<proteinExistence type="inferred from homology"/>
<dbReference type="AlphaFoldDB" id="A0A1G4NT79"/>
<dbReference type="SUPFAM" id="SSF109859">
    <property type="entry name" value="NblA-like"/>
    <property type="match status" value="1"/>
</dbReference>
<gene>
    <name evidence="3" type="primary">nblA</name>
    <name evidence="3" type="ORF">JFC0074_74</name>
</gene>
<accession>A0A1G4NT79</accession>
<name>A0A1G4NT79_9FLOR</name>
<dbReference type="Pfam" id="PF04485">
    <property type="entry name" value="NblA"/>
    <property type="match status" value="1"/>
</dbReference>
<evidence type="ECO:0000256" key="1">
    <source>
        <dbReference type="ARBA" id="ARBA00008091"/>
    </source>
</evidence>
<organism evidence="3">
    <name type="scientific">Galaxaura rugosa</name>
    <dbReference type="NCBI Taxonomy" id="268570"/>
    <lineage>
        <taxon>Eukaryota</taxon>
        <taxon>Rhodophyta</taxon>
        <taxon>Florideophyceae</taxon>
        <taxon>Nemaliophycidae</taxon>
        <taxon>Nemaliales</taxon>
        <taxon>Galaxauraceae</taxon>
        <taxon>Galaxaura</taxon>
    </lineage>
</organism>
<protein>
    <recommendedName>
        <fullName evidence="2">Uncharacterized protein ycf18</fullName>
    </recommendedName>
</protein>
<comment type="similarity">
    <text evidence="1">Belongs to the ycf18/nblA family.</text>
</comment>
<keyword evidence="3" id="KW-0934">Plastid</keyword>
<sequence>MNENNNLSLEQQFRLQAVQQQIRNLNKEKSKQYLYLNLQYMLIKDNIIKFLIKNKQL</sequence>
<reference evidence="3" key="1">
    <citation type="submission" date="2016-10" db="EMBL/GenBank/DDBJ databases">
        <title>Chloroplast genomes as a tool to resolve red algal phylogenies: a case study in the Nemaliales.</title>
        <authorList>
            <person name="Costa J.F."/>
            <person name="Lin S.M."/>
            <person name="Macaya E.C."/>
            <person name="Fernandez-Garcia C."/>
            <person name="Verbruggen H."/>
        </authorList>
    </citation>
    <scope>NUCLEOTIDE SEQUENCE</scope>
    <source>
        <strain evidence="3">JFC0074</strain>
    </source>
</reference>
<keyword evidence="3" id="KW-0150">Chloroplast</keyword>